<dbReference type="AlphaFoldDB" id="A0A8D9HV62"/>
<dbReference type="Proteomes" id="UP000694005">
    <property type="component" value="Chromosome A04"/>
</dbReference>
<reference evidence="1 2" key="1">
    <citation type="submission" date="2021-07" db="EMBL/GenBank/DDBJ databases">
        <authorList>
            <consortium name="Genoscope - CEA"/>
            <person name="William W."/>
        </authorList>
    </citation>
    <scope>NUCLEOTIDE SEQUENCE [LARGE SCALE GENOMIC DNA]</scope>
</reference>
<evidence type="ECO:0000313" key="2">
    <source>
        <dbReference type="Proteomes" id="UP000694005"/>
    </source>
</evidence>
<protein>
    <submittedName>
        <fullName evidence="1">Uncharacterized protein</fullName>
    </submittedName>
</protein>
<accession>A0A8D9HV62</accession>
<proteinExistence type="predicted"/>
<name>A0A8D9HV62_BRACM</name>
<sequence length="186" mass="21014">MRITKCRHSISAWSKEFHTNSKEFHTNSKKLILELKDSLNTALTAHILNDELIYVLNLKLLKAYKDEEEFWRQHSRLMWLTLGDKNTSFFHVVTKGRRAQNKITVIERADGTPVFEDDKIAAAIGAYCQDIFTSSGNSALEIVIKAIKPCISTDTNEKLIQPPSPGEIKEALFATGPDGFSASFFH</sequence>
<feature type="non-terminal residue" evidence="1">
    <location>
        <position position="186"/>
    </location>
</feature>
<organism evidence="1 2">
    <name type="scientific">Brassica campestris</name>
    <name type="common">Field mustard</name>
    <dbReference type="NCBI Taxonomy" id="3711"/>
    <lineage>
        <taxon>Eukaryota</taxon>
        <taxon>Viridiplantae</taxon>
        <taxon>Streptophyta</taxon>
        <taxon>Embryophyta</taxon>
        <taxon>Tracheophyta</taxon>
        <taxon>Spermatophyta</taxon>
        <taxon>Magnoliopsida</taxon>
        <taxon>eudicotyledons</taxon>
        <taxon>Gunneridae</taxon>
        <taxon>Pentapetalae</taxon>
        <taxon>rosids</taxon>
        <taxon>malvids</taxon>
        <taxon>Brassicales</taxon>
        <taxon>Brassicaceae</taxon>
        <taxon>Brassiceae</taxon>
        <taxon>Brassica</taxon>
    </lineage>
</organism>
<dbReference type="EMBL" id="LS974620">
    <property type="protein sequence ID" value="CAG7905552.1"/>
    <property type="molecule type" value="Genomic_DNA"/>
</dbReference>
<gene>
    <name evidence="1" type="ORF">BRAPAZ1V2_A04P04530.2</name>
</gene>
<dbReference type="Gramene" id="A04p04530.2_BraZ1">
    <property type="protein sequence ID" value="A04p04530.2_BraZ1.CDS.1"/>
    <property type="gene ID" value="A04g04530.2_BraZ1"/>
</dbReference>
<evidence type="ECO:0000313" key="1">
    <source>
        <dbReference type="EMBL" id="CAG7905552.1"/>
    </source>
</evidence>